<protein>
    <submittedName>
        <fullName evidence="1">ChaB family protein</fullName>
    </submittedName>
</protein>
<organism evidence="1">
    <name type="scientific">Cyanothece sp. (strain PCC 7425 / ATCC 29141)</name>
    <dbReference type="NCBI Taxonomy" id="395961"/>
    <lineage>
        <taxon>Bacteria</taxon>
        <taxon>Bacillati</taxon>
        <taxon>Cyanobacteriota</taxon>
        <taxon>Cyanophyceae</taxon>
        <taxon>Gomontiellales</taxon>
        <taxon>Cyanothecaceae</taxon>
        <taxon>Cyanothece</taxon>
    </lineage>
</organism>
<evidence type="ECO:0000313" key="1">
    <source>
        <dbReference type="EMBL" id="ACL46266.1"/>
    </source>
</evidence>
<dbReference type="Gene3D" id="1.10.1740.70">
    <property type="entry name" value="ChaB"/>
    <property type="match status" value="1"/>
</dbReference>
<sequence>MPFEKLEDLPQDVQQLPSEGQQIFRVAFNSACEDGMSEEGALQVAWNSVKSEYAQGEDGQWQFKKDLTTADNRSKAVQSGGN</sequence>
<dbReference type="InterPro" id="IPR037205">
    <property type="entry name" value="ChaB_sf"/>
</dbReference>
<dbReference type="OrthoDB" id="515114at2"/>
<gene>
    <name evidence="1" type="ordered locus">Cyan7425_3951</name>
</gene>
<dbReference type="HOGENOM" id="CLU_179907_1_0_3"/>
<dbReference type="SUPFAM" id="SSF140376">
    <property type="entry name" value="ChaB-like"/>
    <property type="match status" value="1"/>
</dbReference>
<dbReference type="KEGG" id="cyn:Cyan7425_3951"/>
<name>B8HUR4_CYAP4</name>
<accession>B8HUR4</accession>
<dbReference type="EMBL" id="CP001344">
    <property type="protein sequence ID" value="ACL46266.1"/>
    <property type="molecule type" value="Genomic_DNA"/>
</dbReference>
<dbReference type="InterPro" id="IPR009317">
    <property type="entry name" value="ChaB"/>
</dbReference>
<dbReference type="eggNOG" id="COG4572">
    <property type="taxonomic scope" value="Bacteria"/>
</dbReference>
<dbReference type="Pfam" id="PF06150">
    <property type="entry name" value="ChaB"/>
    <property type="match status" value="1"/>
</dbReference>
<reference evidence="1" key="1">
    <citation type="submission" date="2009-01" db="EMBL/GenBank/DDBJ databases">
        <title>Complete sequence of chromosome Cyanothece sp. PCC 7425.</title>
        <authorList>
            <consortium name="US DOE Joint Genome Institute"/>
            <person name="Lucas S."/>
            <person name="Copeland A."/>
            <person name="Lapidus A."/>
            <person name="Glavina del Rio T."/>
            <person name="Dalin E."/>
            <person name="Tice H."/>
            <person name="Bruce D."/>
            <person name="Goodwin L."/>
            <person name="Pitluck S."/>
            <person name="Sims D."/>
            <person name="Meineke L."/>
            <person name="Brettin T."/>
            <person name="Detter J.C."/>
            <person name="Han C."/>
            <person name="Larimer F."/>
            <person name="Land M."/>
            <person name="Hauser L."/>
            <person name="Kyrpides N."/>
            <person name="Ovchinnikova G."/>
            <person name="Liberton M."/>
            <person name="Stoeckel J."/>
            <person name="Banerjee A."/>
            <person name="Singh A."/>
            <person name="Page L."/>
            <person name="Sato H."/>
            <person name="Zhao L."/>
            <person name="Sherman L."/>
            <person name="Pakrasi H."/>
            <person name="Richardson P."/>
        </authorList>
    </citation>
    <scope>NUCLEOTIDE SEQUENCE</scope>
    <source>
        <strain evidence="1">PCC 7425</strain>
    </source>
</reference>
<proteinExistence type="predicted"/>
<dbReference type="AlphaFoldDB" id="B8HUR4"/>